<keyword evidence="4" id="KW-1185">Reference proteome</keyword>
<dbReference type="NCBIfam" id="TIGR00756">
    <property type="entry name" value="PPR"/>
    <property type="match status" value="2"/>
</dbReference>
<feature type="repeat" description="PPR" evidence="2">
    <location>
        <begin position="68"/>
        <end position="102"/>
    </location>
</feature>
<protein>
    <recommendedName>
        <fullName evidence="5">DYW domain-containing protein</fullName>
    </recommendedName>
</protein>
<dbReference type="OrthoDB" id="1688675at2759"/>
<name>A0A2G5F0X0_AQUCA</name>
<dbReference type="InterPro" id="IPR011990">
    <property type="entry name" value="TPR-like_helical_dom_sf"/>
</dbReference>
<dbReference type="PANTHER" id="PTHR47926">
    <property type="entry name" value="PENTATRICOPEPTIDE REPEAT-CONTAINING PROTEIN"/>
    <property type="match status" value="1"/>
</dbReference>
<dbReference type="InterPro" id="IPR046960">
    <property type="entry name" value="PPR_At4g14850-like_plant"/>
</dbReference>
<dbReference type="FunCoup" id="A0A2G5F0X0">
    <property type="interactions" value="1"/>
</dbReference>
<dbReference type="AlphaFoldDB" id="A0A2G5F0X0"/>
<feature type="repeat" description="PPR" evidence="2">
    <location>
        <begin position="138"/>
        <end position="172"/>
    </location>
</feature>
<dbReference type="STRING" id="218851.A0A2G5F0X0"/>
<keyword evidence="1" id="KW-0677">Repeat</keyword>
<gene>
    <name evidence="3" type="ORF">AQUCO_00300888v1</name>
</gene>
<dbReference type="PANTHER" id="PTHR47926:SF436">
    <property type="entry name" value="PENTATRICOPEPTIDE REPEAT-CONTAINING PROTEIN ELI1, CHLOROPLASTIC-LIKE ISOFORM X2"/>
    <property type="match status" value="1"/>
</dbReference>
<dbReference type="Gene3D" id="1.25.40.10">
    <property type="entry name" value="Tetratricopeptide repeat domain"/>
    <property type="match status" value="4"/>
</dbReference>
<feature type="non-terminal residue" evidence="3">
    <location>
        <position position="1"/>
    </location>
</feature>
<dbReference type="GO" id="GO:0003723">
    <property type="term" value="F:RNA binding"/>
    <property type="evidence" value="ECO:0007669"/>
    <property type="project" value="InterPro"/>
</dbReference>
<evidence type="ECO:0000313" key="4">
    <source>
        <dbReference type="Proteomes" id="UP000230069"/>
    </source>
</evidence>
<dbReference type="EMBL" id="KZ305020">
    <property type="protein sequence ID" value="PIA61665.1"/>
    <property type="molecule type" value="Genomic_DNA"/>
</dbReference>
<evidence type="ECO:0000256" key="2">
    <source>
        <dbReference type="PROSITE-ProRule" id="PRU00708"/>
    </source>
</evidence>
<evidence type="ECO:0000256" key="1">
    <source>
        <dbReference type="ARBA" id="ARBA00022737"/>
    </source>
</evidence>
<dbReference type="InParanoid" id="A0A2G5F0X0"/>
<dbReference type="Proteomes" id="UP000230069">
    <property type="component" value="Unassembled WGS sequence"/>
</dbReference>
<sequence>SLIRACTRETIPQTLEQGQKLHATLVKNGLLAFHASFLNNALVHFYATFDFPFSAHKVFDEIPKPCVDTVDWTTLMSCYVRNHLPHEALSIFSFMREEDVEPDEVTFVSLFAACSRLGKVMIGEQGHVYMIKKGLPFIVTVSNAAMDMYVKCGRMEDARRLFDEMREKSVVSWSVMLSGVIRWEGIKNGRCWFDQMPMRNEVAWTLMVVAYIETGFTREAFSLICNMTWSSVYYYFGLSYVTLCSFLSACSRSGDLMVGKWVHAYAIKAMGKELHVMVRTALIDMYSKCGRIEAASKVFENMSYRNVVAWNAILSGLAMHGRGKCVLELFSWMLKEVKPDDITFISVLSACNHSGLVDQGYRYFKDLGPRYGITPKIEHYACMVDLLGRAGRLKEAVVVVMEMPIPPNEFVLGSLLAACGQHGKVHLGEHILQELIRIDPLNTEYHVLLSNMYTLAGRQKEADSLRQVLKSRGIMKVPGMSSIHVDGQVHHFSSGDKSHPRTQDEMPRFHSAVKRLFDIYKSELVIRDCACFHTFKHGSSVLRPWLKNVNWHKLYFSAVTLVVG</sequence>
<proteinExistence type="predicted"/>
<accession>A0A2G5F0X0</accession>
<dbReference type="Pfam" id="PF20431">
    <property type="entry name" value="E_motif"/>
    <property type="match status" value="1"/>
</dbReference>
<dbReference type="PROSITE" id="PS51375">
    <property type="entry name" value="PPR"/>
    <property type="match status" value="3"/>
</dbReference>
<dbReference type="FunFam" id="1.25.40.10:FF:001093">
    <property type="entry name" value="Pentatricopeptide repeat-containing protein At2g34400"/>
    <property type="match status" value="1"/>
</dbReference>
<dbReference type="Pfam" id="PF13041">
    <property type="entry name" value="PPR_2"/>
    <property type="match status" value="2"/>
</dbReference>
<evidence type="ECO:0008006" key="5">
    <source>
        <dbReference type="Google" id="ProtNLM"/>
    </source>
</evidence>
<dbReference type="InterPro" id="IPR046848">
    <property type="entry name" value="E_motif"/>
</dbReference>
<dbReference type="GO" id="GO:0009451">
    <property type="term" value="P:RNA modification"/>
    <property type="evidence" value="ECO:0007669"/>
    <property type="project" value="InterPro"/>
</dbReference>
<dbReference type="InterPro" id="IPR002885">
    <property type="entry name" value="PPR_rpt"/>
</dbReference>
<dbReference type="Pfam" id="PF01535">
    <property type="entry name" value="PPR"/>
    <property type="match status" value="3"/>
</dbReference>
<feature type="repeat" description="PPR" evidence="2">
    <location>
        <begin position="275"/>
        <end position="309"/>
    </location>
</feature>
<reference evidence="3 4" key="1">
    <citation type="submission" date="2017-09" db="EMBL/GenBank/DDBJ databases">
        <title>WGS assembly of Aquilegia coerulea Goldsmith.</title>
        <authorList>
            <person name="Hodges S."/>
            <person name="Kramer E."/>
            <person name="Nordborg M."/>
            <person name="Tomkins J."/>
            <person name="Borevitz J."/>
            <person name="Derieg N."/>
            <person name="Yan J."/>
            <person name="Mihaltcheva S."/>
            <person name="Hayes R.D."/>
            <person name="Rokhsar D."/>
        </authorList>
    </citation>
    <scope>NUCLEOTIDE SEQUENCE [LARGE SCALE GENOMIC DNA]</scope>
    <source>
        <strain evidence="4">cv. Goldsmith</strain>
    </source>
</reference>
<organism evidence="3 4">
    <name type="scientific">Aquilegia coerulea</name>
    <name type="common">Rocky mountain columbine</name>
    <dbReference type="NCBI Taxonomy" id="218851"/>
    <lineage>
        <taxon>Eukaryota</taxon>
        <taxon>Viridiplantae</taxon>
        <taxon>Streptophyta</taxon>
        <taxon>Embryophyta</taxon>
        <taxon>Tracheophyta</taxon>
        <taxon>Spermatophyta</taxon>
        <taxon>Magnoliopsida</taxon>
        <taxon>Ranunculales</taxon>
        <taxon>Ranunculaceae</taxon>
        <taxon>Thalictroideae</taxon>
        <taxon>Aquilegia</taxon>
    </lineage>
</organism>
<evidence type="ECO:0000313" key="3">
    <source>
        <dbReference type="EMBL" id="PIA61665.1"/>
    </source>
</evidence>